<evidence type="ECO:0000259" key="3">
    <source>
        <dbReference type="PROSITE" id="PS50110"/>
    </source>
</evidence>
<feature type="modified residue" description="4-aspartylphosphate" evidence="2">
    <location>
        <position position="53"/>
    </location>
</feature>
<organism evidence="4 5">
    <name type="scientific">Limimonas halophila</name>
    <dbReference type="NCBI Taxonomy" id="1082479"/>
    <lineage>
        <taxon>Bacteria</taxon>
        <taxon>Pseudomonadati</taxon>
        <taxon>Pseudomonadota</taxon>
        <taxon>Alphaproteobacteria</taxon>
        <taxon>Rhodospirillales</taxon>
        <taxon>Rhodovibrionaceae</taxon>
        <taxon>Limimonas</taxon>
    </lineage>
</organism>
<evidence type="ECO:0000256" key="1">
    <source>
        <dbReference type="ARBA" id="ARBA00022553"/>
    </source>
</evidence>
<dbReference type="EMBL" id="FNCE01000001">
    <property type="protein sequence ID" value="SDF41233.1"/>
    <property type="molecule type" value="Genomic_DNA"/>
</dbReference>
<gene>
    <name evidence="4" type="ORF">SAMN05216241_10111</name>
</gene>
<dbReference type="OrthoDB" id="9793549at2"/>
<dbReference type="PANTHER" id="PTHR44591:SF24">
    <property type="entry name" value="PROTEIN-GLUTAMATE METHYLESTERASE_PROTEIN-GLUTAMINE GLUTAMINASE 1"/>
    <property type="match status" value="1"/>
</dbReference>
<feature type="domain" description="Response regulatory" evidence="3">
    <location>
        <begin position="4"/>
        <end position="118"/>
    </location>
</feature>
<dbReference type="Proteomes" id="UP000199415">
    <property type="component" value="Unassembled WGS sequence"/>
</dbReference>
<evidence type="ECO:0000313" key="4">
    <source>
        <dbReference type="EMBL" id="SDF41233.1"/>
    </source>
</evidence>
<dbReference type="InterPro" id="IPR001789">
    <property type="entry name" value="Sig_transdc_resp-reg_receiver"/>
</dbReference>
<dbReference type="PANTHER" id="PTHR44591">
    <property type="entry name" value="STRESS RESPONSE REGULATOR PROTEIN 1"/>
    <property type="match status" value="1"/>
</dbReference>
<dbReference type="InterPro" id="IPR050595">
    <property type="entry name" value="Bact_response_regulator"/>
</dbReference>
<reference evidence="4 5" key="1">
    <citation type="submission" date="2016-10" db="EMBL/GenBank/DDBJ databases">
        <authorList>
            <person name="de Groot N.N."/>
        </authorList>
    </citation>
    <scope>NUCLEOTIDE SEQUENCE [LARGE SCALE GENOMIC DNA]</scope>
    <source>
        <strain evidence="4 5">DSM 25584</strain>
    </source>
</reference>
<protein>
    <submittedName>
        <fullName evidence="4">Response regulator receiver protein</fullName>
    </submittedName>
</protein>
<dbReference type="Gene3D" id="3.40.50.2300">
    <property type="match status" value="1"/>
</dbReference>
<evidence type="ECO:0000313" key="5">
    <source>
        <dbReference type="Proteomes" id="UP000199415"/>
    </source>
</evidence>
<evidence type="ECO:0000256" key="2">
    <source>
        <dbReference type="PROSITE-ProRule" id="PRU00169"/>
    </source>
</evidence>
<dbReference type="STRING" id="1082479.SAMN05216241_10111"/>
<keyword evidence="5" id="KW-1185">Reference proteome</keyword>
<dbReference type="PROSITE" id="PS50110">
    <property type="entry name" value="RESPONSE_REGULATORY"/>
    <property type="match status" value="1"/>
</dbReference>
<proteinExistence type="predicted"/>
<name>A0A1G7KVI2_9PROT</name>
<dbReference type="SUPFAM" id="SSF52172">
    <property type="entry name" value="CheY-like"/>
    <property type="match status" value="1"/>
</dbReference>
<dbReference type="Pfam" id="PF00072">
    <property type="entry name" value="Response_reg"/>
    <property type="match status" value="1"/>
</dbReference>
<dbReference type="SMART" id="SM00448">
    <property type="entry name" value="REC"/>
    <property type="match status" value="1"/>
</dbReference>
<dbReference type="InterPro" id="IPR011006">
    <property type="entry name" value="CheY-like_superfamily"/>
</dbReference>
<dbReference type="RefSeq" id="WP_090018083.1">
    <property type="nucleotide sequence ID" value="NZ_FNCE01000001.1"/>
</dbReference>
<dbReference type="GO" id="GO:0000160">
    <property type="term" value="P:phosphorelay signal transduction system"/>
    <property type="evidence" value="ECO:0007669"/>
    <property type="project" value="InterPro"/>
</dbReference>
<accession>A0A1G7KVI2</accession>
<sequence length="120" mass="13021">MTLSVIVADDSTLGRKQVMRALPADWDAEVRQAKNGEETLAAVRQGADLLFLDLTMPDYTGFDVLQMMGDEGIVCPTFVVSADVQPRAIERAKGLGALTFVEKPVDAEKLQAALAEHGFR</sequence>
<keyword evidence="1 2" id="KW-0597">Phosphoprotein</keyword>
<dbReference type="AlphaFoldDB" id="A0A1G7KVI2"/>